<dbReference type="InterPro" id="IPR020471">
    <property type="entry name" value="AKR"/>
</dbReference>
<evidence type="ECO:0000313" key="8">
    <source>
        <dbReference type="Proteomes" id="UP001153714"/>
    </source>
</evidence>
<dbReference type="CDD" id="cd19116">
    <property type="entry name" value="AKR_AKR2E1-5"/>
    <property type="match status" value="1"/>
</dbReference>
<dbReference type="Gene3D" id="3.20.20.100">
    <property type="entry name" value="NADP-dependent oxidoreductase domain"/>
    <property type="match status" value="1"/>
</dbReference>
<accession>A0A9N9R7U2</accession>
<keyword evidence="1" id="KW-0560">Oxidoreductase</keyword>
<dbReference type="EMBL" id="OU893334">
    <property type="protein sequence ID" value="CAG9791297.1"/>
    <property type="molecule type" value="Genomic_DNA"/>
</dbReference>
<feature type="site" description="Lowers pKa of active site Tyr" evidence="4">
    <location>
        <position position="99"/>
    </location>
</feature>
<dbReference type="Pfam" id="PF00248">
    <property type="entry name" value="Aldo_ket_red"/>
    <property type="match status" value="1"/>
</dbReference>
<feature type="chain" id="PRO_5040296321" description="NADP-dependent oxidoreductase domain-containing protein" evidence="5">
    <location>
        <begin position="21"/>
        <end position="308"/>
    </location>
</feature>
<dbReference type="GO" id="GO:0016616">
    <property type="term" value="F:oxidoreductase activity, acting on the CH-OH group of donors, NAD or NADP as acceptor"/>
    <property type="evidence" value="ECO:0007669"/>
    <property type="project" value="UniProtKB-ARBA"/>
</dbReference>
<dbReference type="OrthoDB" id="416253at2759"/>
<evidence type="ECO:0000256" key="4">
    <source>
        <dbReference type="PIRSR" id="PIRSR000097-3"/>
    </source>
</evidence>
<dbReference type="PANTHER" id="PTHR11732">
    <property type="entry name" value="ALDO/KETO REDUCTASE"/>
    <property type="match status" value="1"/>
</dbReference>
<dbReference type="PROSITE" id="PS00063">
    <property type="entry name" value="ALDOKETO_REDUCTASE_3"/>
    <property type="match status" value="1"/>
</dbReference>
<evidence type="ECO:0000256" key="5">
    <source>
        <dbReference type="SAM" id="SignalP"/>
    </source>
</evidence>
<dbReference type="PIRSF" id="PIRSF000097">
    <property type="entry name" value="AKR"/>
    <property type="match status" value="1"/>
</dbReference>
<feature type="domain" description="NADP-dependent oxidoreductase" evidence="6">
    <location>
        <begin position="50"/>
        <end position="300"/>
    </location>
</feature>
<name>A0A9N9R7U2_9NEOP</name>
<evidence type="ECO:0000256" key="3">
    <source>
        <dbReference type="PIRSR" id="PIRSR000097-2"/>
    </source>
</evidence>
<dbReference type="PRINTS" id="PR00069">
    <property type="entry name" value="ALDKETRDTASE"/>
</dbReference>
<reference evidence="7" key="1">
    <citation type="submission" date="2021-12" db="EMBL/GenBank/DDBJ databases">
        <authorList>
            <person name="King R."/>
        </authorList>
    </citation>
    <scope>NUCLEOTIDE SEQUENCE</scope>
</reference>
<dbReference type="AlphaFoldDB" id="A0A9N9R7U2"/>
<proteinExistence type="predicted"/>
<feature type="signal peptide" evidence="5">
    <location>
        <begin position="1"/>
        <end position="20"/>
    </location>
</feature>
<evidence type="ECO:0000256" key="1">
    <source>
        <dbReference type="ARBA" id="ARBA00023002"/>
    </source>
</evidence>
<dbReference type="PROSITE" id="PS00062">
    <property type="entry name" value="ALDOKETO_REDUCTASE_2"/>
    <property type="match status" value="1"/>
</dbReference>
<dbReference type="FunFam" id="3.20.20.100:FF:000002">
    <property type="entry name" value="2,5-diketo-D-gluconic acid reductase A"/>
    <property type="match status" value="1"/>
</dbReference>
<dbReference type="InterPro" id="IPR044488">
    <property type="entry name" value="AKR2E"/>
</dbReference>
<feature type="binding site" evidence="3">
    <location>
        <position position="132"/>
    </location>
    <ligand>
        <name>substrate</name>
    </ligand>
</feature>
<sequence length="308" mass="33975">MELFLLSLVLFAGYTNMVAAVTAPTMQLNDGNKIPILALGTYSGTGEVMRQTVNRAVEVGYRHIDTAALYQNEADIGKGIDDVIKKGLVKRGDLFITTKLWNDKHARDQVVPALRESLARLGLDYVDLYLIHSPASENPDGSPANIDILETWKGMEEAKQLGLAKSIGVSNFDVEQVKRIIDNSQIKPAVNQIEVHATYTQEPLVSAMQKLGVAVMAYSPFGFLVNRGESSAPPPQTDDPILTKIAQKYGKSTPQVILRYLIDRGTIPIPKSTNKDRLQQNINVFDFSLTPEEVATINKFDVNRSVFS</sequence>
<organism evidence="7 8">
    <name type="scientific">Diatraea saccharalis</name>
    <name type="common">sugarcane borer</name>
    <dbReference type="NCBI Taxonomy" id="40085"/>
    <lineage>
        <taxon>Eukaryota</taxon>
        <taxon>Metazoa</taxon>
        <taxon>Ecdysozoa</taxon>
        <taxon>Arthropoda</taxon>
        <taxon>Hexapoda</taxon>
        <taxon>Insecta</taxon>
        <taxon>Pterygota</taxon>
        <taxon>Neoptera</taxon>
        <taxon>Endopterygota</taxon>
        <taxon>Lepidoptera</taxon>
        <taxon>Glossata</taxon>
        <taxon>Ditrysia</taxon>
        <taxon>Pyraloidea</taxon>
        <taxon>Crambidae</taxon>
        <taxon>Crambinae</taxon>
        <taxon>Diatraea</taxon>
    </lineage>
</organism>
<keyword evidence="5" id="KW-0732">Signal</keyword>
<dbReference type="InterPro" id="IPR036812">
    <property type="entry name" value="NAD(P)_OxRdtase_dom_sf"/>
</dbReference>
<gene>
    <name evidence="7" type="ORF">DIATSA_LOCUS8922</name>
</gene>
<keyword evidence="8" id="KW-1185">Reference proteome</keyword>
<feature type="active site" description="Proton donor" evidence="2">
    <location>
        <position position="70"/>
    </location>
</feature>
<dbReference type="InterPro" id="IPR018170">
    <property type="entry name" value="Aldo/ket_reductase_CS"/>
</dbReference>
<evidence type="ECO:0000259" key="6">
    <source>
        <dbReference type="Pfam" id="PF00248"/>
    </source>
</evidence>
<dbReference type="SUPFAM" id="SSF51430">
    <property type="entry name" value="NAD(P)-linked oxidoreductase"/>
    <property type="match status" value="1"/>
</dbReference>
<dbReference type="InterPro" id="IPR023210">
    <property type="entry name" value="NADP_OxRdtase_dom"/>
</dbReference>
<evidence type="ECO:0000313" key="7">
    <source>
        <dbReference type="EMBL" id="CAG9791297.1"/>
    </source>
</evidence>
<dbReference type="PROSITE" id="PS00798">
    <property type="entry name" value="ALDOKETO_REDUCTASE_1"/>
    <property type="match status" value="1"/>
</dbReference>
<protein>
    <recommendedName>
        <fullName evidence="6">NADP-dependent oxidoreductase domain-containing protein</fullName>
    </recommendedName>
</protein>
<evidence type="ECO:0000256" key="2">
    <source>
        <dbReference type="PIRSR" id="PIRSR000097-1"/>
    </source>
</evidence>
<reference evidence="7" key="2">
    <citation type="submission" date="2022-10" db="EMBL/GenBank/DDBJ databases">
        <authorList>
            <consortium name="ENA_rothamsted_submissions"/>
            <consortium name="culmorum"/>
            <person name="King R."/>
        </authorList>
    </citation>
    <scope>NUCLEOTIDE SEQUENCE</scope>
</reference>
<dbReference type="Proteomes" id="UP001153714">
    <property type="component" value="Chromosome 3"/>
</dbReference>